<evidence type="ECO:0000313" key="2">
    <source>
        <dbReference type="Proteomes" id="UP000616151"/>
    </source>
</evidence>
<dbReference type="EMBL" id="JAENHL010000007">
    <property type="protein sequence ID" value="MBK1868661.1"/>
    <property type="molecule type" value="Genomic_DNA"/>
</dbReference>
<comment type="caution">
    <text evidence="1">The sequence shown here is derived from an EMBL/GenBank/DDBJ whole genome shotgun (WGS) entry which is preliminary data.</text>
</comment>
<evidence type="ECO:0000313" key="1">
    <source>
        <dbReference type="EMBL" id="MBK1868661.1"/>
    </source>
</evidence>
<name>A0ACC5R7K8_9HYPH</name>
<organism evidence="1 2">
    <name type="scientific">Taklimakanibacter albus</name>
    <dbReference type="NCBI Taxonomy" id="2800327"/>
    <lineage>
        <taxon>Bacteria</taxon>
        <taxon>Pseudomonadati</taxon>
        <taxon>Pseudomonadota</taxon>
        <taxon>Alphaproteobacteria</taxon>
        <taxon>Hyphomicrobiales</taxon>
        <taxon>Aestuariivirgaceae</taxon>
        <taxon>Taklimakanibacter</taxon>
    </lineage>
</organism>
<proteinExistence type="predicted"/>
<protein>
    <submittedName>
        <fullName evidence="1">Lysine-2,3-aminomutase-like protein</fullName>
    </submittedName>
</protein>
<gene>
    <name evidence="1" type="ORF">JHL16_20060</name>
</gene>
<sequence>MTQKKPVNLPAKALSSVDALVAHGVVAPDIGVSLRQVEESFSIRLTPETFRQMRGLDTHDPIYAQYVPSTDELHVGDGELPDPIGDDTFEKVKGVTHRYPDRVLLKPTHTCQVYCRFCFRREKVGQADEALNREELAAALDYIARTPEIWEVILSGGDPLILSDRRLAMILDRLEQMEHVEVVRFHTRIPVVDPGRITDSLIATLKRQTAVYIVIHVNHPNELTEAVKAGLARFVDAGIPLLSQTVLLKGVNNDVEVLAKLMRDLVRARVKPYYLHHLDKAKGTGHFRCPVEEGQKLMQALRGRLSGLCQPTYVLDIPGGHGKVPIGPVYLTPDGEESYIVRDYRGGRHLYGDSCGA</sequence>
<keyword evidence="2" id="KW-1185">Reference proteome</keyword>
<accession>A0ACC5R7K8</accession>
<dbReference type="Proteomes" id="UP000616151">
    <property type="component" value="Unassembled WGS sequence"/>
</dbReference>
<reference evidence="1" key="1">
    <citation type="submission" date="2021-01" db="EMBL/GenBank/DDBJ databases">
        <authorList>
            <person name="Sun Q."/>
        </authorList>
    </citation>
    <scope>NUCLEOTIDE SEQUENCE</scope>
    <source>
        <strain evidence="1">YIM B02566</strain>
    </source>
</reference>